<evidence type="ECO:0000256" key="1">
    <source>
        <dbReference type="PROSITE-ProRule" id="PRU00042"/>
    </source>
</evidence>
<keyword evidence="1" id="KW-0862">Zinc</keyword>
<dbReference type="OrthoDB" id="5920133at2759"/>
<evidence type="ECO:0000313" key="5">
    <source>
        <dbReference type="Proteomes" id="UP000050761"/>
    </source>
</evidence>
<dbReference type="EMBL" id="UZAH01025367">
    <property type="protein sequence ID" value="VDO62441.1"/>
    <property type="molecule type" value="Genomic_DNA"/>
</dbReference>
<sequence length="269" mass="29934">MLDTPGPSNSLEGNPASPFGFPEKEVISFINSCNLSESEARDFMLFLTFANQLNKSTSEEDEAEAGAAAIVGLVNQLNCASKSRLPPRPPKPVKEISHENTASASSSNSTKSAVGLDLGVMGHKLSFGKHNDIRFYPSIICVICKEWVCSRSRRIHIGAHFDYRKYKCSMCDFSHSKEIFVSAHMRRNHTGPRPVLQKDDPEIEEKIENVCKESIAMTRDLLSGKCDGKSYTNYMTLNAARSQIPNKERRSRTKVLTTVTDASNRQLML</sequence>
<evidence type="ECO:0000259" key="3">
    <source>
        <dbReference type="PROSITE" id="PS50157"/>
    </source>
</evidence>
<dbReference type="InterPro" id="IPR013087">
    <property type="entry name" value="Znf_C2H2_type"/>
</dbReference>
<protein>
    <submittedName>
        <fullName evidence="6">C2H2-type domain-containing protein</fullName>
    </submittedName>
</protein>
<accession>A0A183FEJ9</accession>
<reference evidence="6" key="2">
    <citation type="submission" date="2019-09" db="UniProtKB">
        <authorList>
            <consortium name="WormBaseParasite"/>
        </authorList>
    </citation>
    <scope>IDENTIFICATION</scope>
</reference>
<keyword evidence="1" id="KW-0479">Metal-binding</keyword>
<keyword evidence="1" id="KW-0863">Zinc-finger</keyword>
<feature type="region of interest" description="Disordered" evidence="2">
    <location>
        <begin position="81"/>
        <end position="111"/>
    </location>
</feature>
<feature type="domain" description="C2H2-type" evidence="3">
    <location>
        <begin position="166"/>
        <end position="194"/>
    </location>
</feature>
<feature type="compositionally biased region" description="Low complexity" evidence="2">
    <location>
        <begin position="100"/>
        <end position="111"/>
    </location>
</feature>
<dbReference type="AlphaFoldDB" id="A0A183FEJ9"/>
<dbReference type="PROSITE" id="PS50157">
    <property type="entry name" value="ZINC_FINGER_C2H2_2"/>
    <property type="match status" value="1"/>
</dbReference>
<evidence type="ECO:0000313" key="6">
    <source>
        <dbReference type="WBParaSite" id="HPBE_0000481001-mRNA-1"/>
    </source>
</evidence>
<evidence type="ECO:0000313" key="4">
    <source>
        <dbReference type="EMBL" id="VDO62441.1"/>
    </source>
</evidence>
<evidence type="ECO:0000256" key="2">
    <source>
        <dbReference type="SAM" id="MobiDB-lite"/>
    </source>
</evidence>
<proteinExistence type="predicted"/>
<reference evidence="4 5" key="1">
    <citation type="submission" date="2018-11" db="EMBL/GenBank/DDBJ databases">
        <authorList>
            <consortium name="Pathogen Informatics"/>
        </authorList>
    </citation>
    <scope>NUCLEOTIDE SEQUENCE [LARGE SCALE GENOMIC DNA]</scope>
</reference>
<dbReference type="WBParaSite" id="HPBE_0000481001-mRNA-1">
    <property type="protein sequence ID" value="HPBE_0000481001-mRNA-1"/>
    <property type="gene ID" value="HPBE_0000481001"/>
</dbReference>
<dbReference type="InterPro" id="IPR036236">
    <property type="entry name" value="Znf_C2H2_sf"/>
</dbReference>
<keyword evidence="5" id="KW-1185">Reference proteome</keyword>
<accession>A0A3P7WN37</accession>
<dbReference type="Proteomes" id="UP000050761">
    <property type="component" value="Unassembled WGS sequence"/>
</dbReference>
<organism evidence="5 6">
    <name type="scientific">Heligmosomoides polygyrus</name>
    <name type="common">Parasitic roundworm</name>
    <dbReference type="NCBI Taxonomy" id="6339"/>
    <lineage>
        <taxon>Eukaryota</taxon>
        <taxon>Metazoa</taxon>
        <taxon>Ecdysozoa</taxon>
        <taxon>Nematoda</taxon>
        <taxon>Chromadorea</taxon>
        <taxon>Rhabditida</taxon>
        <taxon>Rhabditina</taxon>
        <taxon>Rhabditomorpha</taxon>
        <taxon>Strongyloidea</taxon>
        <taxon>Heligmosomidae</taxon>
        <taxon>Heligmosomoides</taxon>
    </lineage>
</organism>
<gene>
    <name evidence="4" type="ORF">HPBE_LOCUS4811</name>
</gene>
<dbReference type="GO" id="GO:0008270">
    <property type="term" value="F:zinc ion binding"/>
    <property type="evidence" value="ECO:0007669"/>
    <property type="project" value="UniProtKB-KW"/>
</dbReference>
<name>A0A183FEJ9_HELPZ</name>
<dbReference type="SUPFAM" id="SSF57667">
    <property type="entry name" value="beta-beta-alpha zinc fingers"/>
    <property type="match status" value="1"/>
</dbReference>